<keyword evidence="2" id="KW-1185">Reference proteome</keyword>
<dbReference type="Proteomes" id="UP000298337">
    <property type="component" value="Unassembled WGS sequence"/>
</dbReference>
<organism evidence="1 2">
    <name type="scientific">Hymenobacter fodinae</name>
    <dbReference type="NCBI Taxonomy" id="2510796"/>
    <lineage>
        <taxon>Bacteria</taxon>
        <taxon>Pseudomonadati</taxon>
        <taxon>Bacteroidota</taxon>
        <taxon>Cytophagia</taxon>
        <taxon>Cytophagales</taxon>
        <taxon>Hymenobacteraceae</taxon>
        <taxon>Hymenobacter</taxon>
    </lineage>
</organism>
<evidence type="ECO:0000313" key="1">
    <source>
        <dbReference type="EMBL" id="TGE08340.1"/>
    </source>
</evidence>
<proteinExistence type="predicted"/>
<reference evidence="1 2" key="1">
    <citation type="submission" date="2019-04" db="EMBL/GenBank/DDBJ databases">
        <authorList>
            <person name="Feng G."/>
            <person name="Zhang J."/>
            <person name="Zhu H."/>
        </authorList>
    </citation>
    <scope>NUCLEOTIDE SEQUENCE [LARGE SCALE GENOMIC DNA]</scope>
    <source>
        <strain evidence="1 2">92R-1</strain>
    </source>
</reference>
<dbReference type="EMBL" id="SRLA01000002">
    <property type="protein sequence ID" value="TGE08340.1"/>
    <property type="molecule type" value="Genomic_DNA"/>
</dbReference>
<protein>
    <submittedName>
        <fullName evidence="1">Uncharacterized protein</fullName>
    </submittedName>
</protein>
<name>A0A4Z0P8L1_9BACT</name>
<dbReference type="AlphaFoldDB" id="A0A4Z0P8L1"/>
<comment type="caution">
    <text evidence="1">The sequence shown here is derived from an EMBL/GenBank/DDBJ whole genome shotgun (WGS) entry which is preliminary data.</text>
</comment>
<gene>
    <name evidence="1" type="ORF">EU556_11530</name>
</gene>
<evidence type="ECO:0000313" key="2">
    <source>
        <dbReference type="Proteomes" id="UP000298337"/>
    </source>
</evidence>
<accession>A0A4Z0P8L1</accession>
<sequence>MAGRPGFEAEGNEIILTKGVHRNPVLRPFASLLNMLGGGKPLYRDPMSAALMARDVEGGVVRYDASCMATRN</sequence>